<reference evidence="1 2" key="1">
    <citation type="submission" date="2020-10" db="EMBL/GenBank/DDBJ databases">
        <title>Complete genome sequence of Paludibaculum fermentans P105T, a facultatively anaerobic acidobacterium capable of dissimilatory Fe(III) reduction.</title>
        <authorList>
            <person name="Dedysh S.N."/>
            <person name="Beletsky A.V."/>
            <person name="Kulichevskaya I.S."/>
            <person name="Mardanov A.V."/>
            <person name="Ravin N.V."/>
        </authorList>
    </citation>
    <scope>NUCLEOTIDE SEQUENCE [LARGE SCALE GENOMIC DNA]</scope>
    <source>
        <strain evidence="1 2">P105</strain>
    </source>
</reference>
<protein>
    <submittedName>
        <fullName evidence="1">Uncharacterized protein</fullName>
    </submittedName>
</protein>
<evidence type="ECO:0000313" key="1">
    <source>
        <dbReference type="EMBL" id="QOY91732.1"/>
    </source>
</evidence>
<gene>
    <name evidence="1" type="ORF">IRI77_17855</name>
</gene>
<dbReference type="RefSeq" id="WP_194453386.1">
    <property type="nucleotide sequence ID" value="NZ_CP063849.1"/>
</dbReference>
<evidence type="ECO:0000313" key="2">
    <source>
        <dbReference type="Proteomes" id="UP000593892"/>
    </source>
</evidence>
<sequence length="241" mass="27091">MNRAYLIAGLILIGYAHGMSSPTLDPEVIFRHVSCCRNDFTLRSILRAVPLSGRTTANTRFTVVTENEPKAEFGGFDISWEAYKRVALKERAEGAGIAYILESPTGAGAMLWGPAKKEVEQKVLRGQNPFFVPPAVSLLFVGPDWKPERKEIVAWAWTQEPLNLDAARNILKNVRQHLGVHSVGLYIADSPYLWTAYGFPLLVPAFGFFPPDEMTKARKPVIFWCEWKHGTQRPICAKYIE</sequence>
<dbReference type="Proteomes" id="UP000593892">
    <property type="component" value="Chromosome"/>
</dbReference>
<name>A0A7S7SMV9_PALFE</name>
<dbReference type="AlphaFoldDB" id="A0A7S7SMV9"/>
<dbReference type="KEGG" id="pfer:IRI77_17855"/>
<dbReference type="EMBL" id="CP063849">
    <property type="protein sequence ID" value="QOY91732.1"/>
    <property type="molecule type" value="Genomic_DNA"/>
</dbReference>
<organism evidence="1 2">
    <name type="scientific">Paludibaculum fermentans</name>
    <dbReference type="NCBI Taxonomy" id="1473598"/>
    <lineage>
        <taxon>Bacteria</taxon>
        <taxon>Pseudomonadati</taxon>
        <taxon>Acidobacteriota</taxon>
        <taxon>Terriglobia</taxon>
        <taxon>Bryobacterales</taxon>
        <taxon>Bryobacteraceae</taxon>
        <taxon>Paludibaculum</taxon>
    </lineage>
</organism>
<proteinExistence type="predicted"/>
<accession>A0A7S7SMV9</accession>
<keyword evidence="2" id="KW-1185">Reference proteome</keyword>